<dbReference type="PRINTS" id="PR00155">
    <property type="entry name" value="AMICYANIN"/>
</dbReference>
<dbReference type="InterPro" id="IPR035668">
    <property type="entry name" value="Amicyanin"/>
</dbReference>
<dbReference type="KEGG" id="ole:K0B96_15790"/>
<keyword evidence="6" id="KW-0472">Membrane</keyword>
<dbReference type="Gene3D" id="2.60.40.420">
    <property type="entry name" value="Cupredoxins - blue copper proteins"/>
    <property type="match status" value="1"/>
</dbReference>
<evidence type="ECO:0000259" key="7">
    <source>
        <dbReference type="Pfam" id="PF13473"/>
    </source>
</evidence>
<dbReference type="AlphaFoldDB" id="A0A8F9XL70"/>
<dbReference type="InterPro" id="IPR002386">
    <property type="entry name" value="Amicyanin/Pseudoazurin"/>
</dbReference>
<name>A0A8F9XL70_9BACT</name>
<feature type="binding site" evidence="5">
    <location>
        <position position="118"/>
    </location>
    <ligand>
        <name>Cu cation</name>
        <dbReference type="ChEBI" id="CHEBI:23378"/>
    </ligand>
</feature>
<keyword evidence="6" id="KW-0812">Transmembrane</keyword>
<organism evidence="8 9">
    <name type="scientific">Horticoccus luteus</name>
    <dbReference type="NCBI Taxonomy" id="2862869"/>
    <lineage>
        <taxon>Bacteria</taxon>
        <taxon>Pseudomonadati</taxon>
        <taxon>Verrucomicrobiota</taxon>
        <taxon>Opitutia</taxon>
        <taxon>Opitutales</taxon>
        <taxon>Opitutaceae</taxon>
        <taxon>Horticoccus</taxon>
    </lineage>
</organism>
<keyword evidence="4" id="KW-0249">Electron transport</keyword>
<evidence type="ECO:0000256" key="3">
    <source>
        <dbReference type="ARBA" id="ARBA00022764"/>
    </source>
</evidence>
<evidence type="ECO:0000256" key="6">
    <source>
        <dbReference type="SAM" id="Phobius"/>
    </source>
</evidence>
<keyword evidence="3" id="KW-0574">Periplasm</keyword>
<dbReference type="CDD" id="cd13921">
    <property type="entry name" value="Amicyanin"/>
    <property type="match status" value="1"/>
</dbReference>
<evidence type="ECO:0000313" key="8">
    <source>
        <dbReference type="EMBL" id="QYM78744.1"/>
    </source>
</evidence>
<feature type="binding site" evidence="5">
    <location>
        <position position="80"/>
    </location>
    <ligand>
        <name>Cu cation</name>
        <dbReference type="ChEBI" id="CHEBI:23378"/>
    </ligand>
</feature>
<dbReference type="PANTHER" id="PTHR36507:SF1">
    <property type="entry name" value="BLL1555 PROTEIN"/>
    <property type="match status" value="1"/>
</dbReference>
<dbReference type="Proteomes" id="UP000825051">
    <property type="component" value="Chromosome"/>
</dbReference>
<protein>
    <submittedName>
        <fullName evidence="8">Cupredoxin family copper-binding protein</fullName>
    </submittedName>
</protein>
<dbReference type="GO" id="GO:0042597">
    <property type="term" value="C:periplasmic space"/>
    <property type="evidence" value="ECO:0007669"/>
    <property type="project" value="UniProtKB-SubCell"/>
</dbReference>
<keyword evidence="9" id="KW-1185">Reference proteome</keyword>
<evidence type="ECO:0000256" key="5">
    <source>
        <dbReference type="PIRSR" id="PIRSR602386-1"/>
    </source>
</evidence>
<dbReference type="RefSeq" id="WP_220161848.1">
    <property type="nucleotide sequence ID" value="NZ_CP080507.1"/>
</dbReference>
<evidence type="ECO:0000256" key="1">
    <source>
        <dbReference type="ARBA" id="ARBA00004418"/>
    </source>
</evidence>
<comment type="subcellular location">
    <subcellularLocation>
        <location evidence="1">Periplasm</location>
    </subcellularLocation>
</comment>
<sequence>MLVISKPPSNNGVLLRFIIAWVAAVAWPAALFGAPARSAPAASERATHIVTIENMTFSPAILRVQPGDTVIFENHDLVPHTATAREKGKFDSGLIKAGESWSLTLPSAGSFPYSCSFHPTMSGELVVENAVPSKASPALRGK</sequence>
<feature type="transmembrane region" description="Helical" evidence="6">
    <location>
        <begin position="13"/>
        <end position="34"/>
    </location>
</feature>
<dbReference type="GO" id="GO:0005507">
    <property type="term" value="F:copper ion binding"/>
    <property type="evidence" value="ECO:0007669"/>
    <property type="project" value="InterPro"/>
</dbReference>
<evidence type="ECO:0000256" key="2">
    <source>
        <dbReference type="ARBA" id="ARBA00022448"/>
    </source>
</evidence>
<dbReference type="InterPro" id="IPR008972">
    <property type="entry name" value="Cupredoxin"/>
</dbReference>
<keyword evidence="5" id="KW-0479">Metal-binding</keyword>
<gene>
    <name evidence="8" type="ORF">K0B96_15790</name>
</gene>
<feature type="domain" description="EfeO-type cupredoxin-like" evidence="7">
    <location>
        <begin position="22"/>
        <end position="127"/>
    </location>
</feature>
<dbReference type="EMBL" id="CP080507">
    <property type="protein sequence ID" value="QYM78744.1"/>
    <property type="molecule type" value="Genomic_DNA"/>
</dbReference>
<proteinExistence type="predicted"/>
<keyword evidence="2" id="KW-0813">Transport</keyword>
<reference evidence="8" key="1">
    <citation type="submission" date="2021-08" db="EMBL/GenBank/DDBJ databases">
        <title>Genome of a novel bacterium of the phylum Verrucomicrobia, Oleiharenicola sp. KSB-15.</title>
        <authorList>
            <person name="Chung J.-H."/>
            <person name="Ahn J.-H."/>
            <person name="Yoon Y."/>
            <person name="Kim D.-Y."/>
            <person name="An S.-H."/>
            <person name="Park I."/>
            <person name="Yeon J."/>
        </authorList>
    </citation>
    <scope>NUCLEOTIDE SEQUENCE</scope>
    <source>
        <strain evidence="8">KSB-15</strain>
    </source>
</reference>
<comment type="cofactor">
    <cofactor evidence="5">
        <name>Cu cation</name>
        <dbReference type="ChEBI" id="CHEBI:23378"/>
    </cofactor>
    <text evidence="5">Binds 1 copper ion per subunit.</text>
</comment>
<dbReference type="InterPro" id="IPR052721">
    <property type="entry name" value="ET_Amicyanin"/>
</dbReference>
<dbReference type="GO" id="GO:0009055">
    <property type="term" value="F:electron transfer activity"/>
    <property type="evidence" value="ECO:0007669"/>
    <property type="project" value="InterPro"/>
</dbReference>
<dbReference type="SUPFAM" id="SSF49503">
    <property type="entry name" value="Cupredoxins"/>
    <property type="match status" value="1"/>
</dbReference>
<evidence type="ECO:0000256" key="4">
    <source>
        <dbReference type="ARBA" id="ARBA00022982"/>
    </source>
</evidence>
<accession>A0A8F9XL70</accession>
<feature type="binding site" evidence="5">
    <location>
        <position position="115"/>
    </location>
    <ligand>
        <name>Cu cation</name>
        <dbReference type="ChEBI" id="CHEBI:23378"/>
    </ligand>
</feature>
<keyword evidence="6" id="KW-1133">Transmembrane helix</keyword>
<keyword evidence="5" id="KW-0186">Copper</keyword>
<dbReference type="InterPro" id="IPR028096">
    <property type="entry name" value="EfeO_Cupredoxin"/>
</dbReference>
<dbReference type="PANTHER" id="PTHR36507">
    <property type="entry name" value="BLL1555 PROTEIN"/>
    <property type="match status" value="1"/>
</dbReference>
<dbReference type="Pfam" id="PF13473">
    <property type="entry name" value="Cupredoxin_1"/>
    <property type="match status" value="1"/>
</dbReference>
<evidence type="ECO:0000313" key="9">
    <source>
        <dbReference type="Proteomes" id="UP000825051"/>
    </source>
</evidence>